<organism evidence="2 3">
    <name type="scientific">Duncaniella dubosii</name>
    <dbReference type="NCBI Taxonomy" id="2518971"/>
    <lineage>
        <taxon>Bacteria</taxon>
        <taxon>Pseudomonadati</taxon>
        <taxon>Bacteroidota</taxon>
        <taxon>Bacteroidia</taxon>
        <taxon>Bacteroidales</taxon>
        <taxon>Muribaculaceae</taxon>
        <taxon>Duncaniella</taxon>
    </lineage>
</organism>
<sequence length="284" mass="32422">MSRISELFTFPVTNYKLDWESIVQNQFCKYTQKRCFKVRKSEPSISIGTCIVKVGKDYNNIVICPHRLLQNNQIFFDCIHLLSTHEPGNELHIVPEVSIPGGNVDYFLVSTDSNRNIKDFVGIELQTMDTTGSVWTERENALYQLGINTCEPKKIKSFGINWKMTAKTILVQLHHKVETFQSINKHLVLVVQDCLLEYIKNEFSFSHIHYVASIGDSMHIHSYGVLTKENSFKLFLKSRHSTDSIGISKLLGLQASANLGLEELMKILQSKISDSTLLKFNECT</sequence>
<proteinExistence type="predicted"/>
<feature type="domain" description="Restriction endonuclease type II NotI" evidence="1">
    <location>
        <begin position="58"/>
        <end position="195"/>
    </location>
</feature>
<evidence type="ECO:0000313" key="2">
    <source>
        <dbReference type="EMBL" id="QCD40940.1"/>
    </source>
</evidence>
<name>A0A4P7W0T4_9BACT</name>
<dbReference type="Pfam" id="PF12183">
    <property type="entry name" value="NotI"/>
    <property type="match status" value="1"/>
</dbReference>
<dbReference type="Proteomes" id="UP000297149">
    <property type="component" value="Chromosome"/>
</dbReference>
<dbReference type="RefSeq" id="WP_136413428.1">
    <property type="nucleotide sequence ID" value="NZ_CAXHQF010000041.1"/>
</dbReference>
<dbReference type="KEGG" id="ddb:E7747_00640"/>
<dbReference type="InterPro" id="IPR022009">
    <property type="entry name" value="Resctriction_endonuc_II_NotI"/>
</dbReference>
<dbReference type="AlphaFoldDB" id="A0A4P7W0T4"/>
<accession>A0A4P7W0T4</accession>
<dbReference type="REBASE" id="310271">
    <property type="entry name" value="MspH5ORF645P"/>
</dbReference>
<protein>
    <recommendedName>
        <fullName evidence="1">Restriction endonuclease type II NotI domain-containing protein</fullName>
    </recommendedName>
</protein>
<keyword evidence="3" id="KW-1185">Reference proteome</keyword>
<evidence type="ECO:0000259" key="1">
    <source>
        <dbReference type="Pfam" id="PF12183"/>
    </source>
</evidence>
<gene>
    <name evidence="2" type="ORF">E7747_00640</name>
</gene>
<reference evidence="3" key="1">
    <citation type="submission" date="2019-02" db="EMBL/GenBank/DDBJ databases">
        <title>Isolation and identification of novel species under the genus Muribaculum.</title>
        <authorList>
            <person name="Miyake S."/>
            <person name="Ding Y."/>
            <person name="Low A."/>
            <person name="Soh M."/>
            <person name="Seedorf H."/>
        </authorList>
    </citation>
    <scope>NUCLEOTIDE SEQUENCE [LARGE SCALE GENOMIC DNA]</scope>
    <source>
        <strain evidence="3">H5</strain>
    </source>
</reference>
<dbReference type="EMBL" id="CP039396">
    <property type="protein sequence ID" value="QCD40940.1"/>
    <property type="molecule type" value="Genomic_DNA"/>
</dbReference>
<evidence type="ECO:0000313" key="3">
    <source>
        <dbReference type="Proteomes" id="UP000297149"/>
    </source>
</evidence>